<dbReference type="GO" id="GO:0015628">
    <property type="term" value="P:protein secretion by the type II secretion system"/>
    <property type="evidence" value="ECO:0007669"/>
    <property type="project" value="InterPro"/>
</dbReference>
<organism evidence="10 11">
    <name type="scientific">Pigmentiphaga litoralis</name>
    <dbReference type="NCBI Taxonomy" id="516702"/>
    <lineage>
        <taxon>Bacteria</taxon>
        <taxon>Pseudomonadati</taxon>
        <taxon>Pseudomonadota</taxon>
        <taxon>Betaproteobacteria</taxon>
        <taxon>Burkholderiales</taxon>
        <taxon>Alcaligenaceae</taxon>
        <taxon>Pigmentiphaga</taxon>
    </lineage>
</organism>
<dbReference type="Gene3D" id="1.20.81.30">
    <property type="entry name" value="Type II secretion system (T2SS), domain F"/>
    <property type="match status" value="2"/>
</dbReference>
<evidence type="ECO:0000256" key="4">
    <source>
        <dbReference type="ARBA" id="ARBA00022519"/>
    </source>
</evidence>
<comment type="similarity">
    <text evidence="2">Belongs to the GSP F family.</text>
</comment>
<evidence type="ECO:0000256" key="2">
    <source>
        <dbReference type="ARBA" id="ARBA00005745"/>
    </source>
</evidence>
<accession>A0A7Y9IPL9</accession>
<dbReference type="PANTHER" id="PTHR30012:SF0">
    <property type="entry name" value="TYPE II SECRETION SYSTEM PROTEIN F-RELATED"/>
    <property type="match status" value="1"/>
</dbReference>
<dbReference type="FunFam" id="1.20.81.30:FF:000001">
    <property type="entry name" value="Type II secretion system protein F"/>
    <property type="match status" value="2"/>
</dbReference>
<comment type="caution">
    <text evidence="10">The sequence shown here is derived from an EMBL/GenBank/DDBJ whole genome shotgun (WGS) entry which is preliminary data.</text>
</comment>
<dbReference type="NCBIfam" id="TIGR02120">
    <property type="entry name" value="GspF"/>
    <property type="match status" value="1"/>
</dbReference>
<sequence length="406" mass="44070">MPSYRYEASDAIGKVERGLIDADSPRAARTQLRARGLTPLAVDSVAPQENAAAGAPRPLFGAKMSDSELAWTTRQLASLLSARLPLDAALTATAEQAERKHIREVLTTIRSDIRAGHRLADALATRPRDFPEIYRALIAAGEESGDLAQVMEKLADYIEERNTLRTKVLTAFIYPAVVACVSVGIVIFLLGYVVPQVVSAFSQARQELPLLTRVMLGLSDFVRSWGWLVGIGLAAAFTGWRMMLRAAPARLAWHSRLLRTPVAGRFILGLDAARFASTLAILTGSGVPLLRALDASRQTLGNDRLRASIDDATTRVREGVSLASALQVQKTFPPLLIHLTASGEKTGTLPDLLERAAQTLSREVERKAMAMTALLEPLMILLMGGFVLLIVLAVLMPIIEINQLVR</sequence>
<keyword evidence="11" id="KW-1185">Reference proteome</keyword>
<dbReference type="InterPro" id="IPR011850">
    <property type="entry name" value="T2SS_GspF"/>
</dbReference>
<dbReference type="InterPro" id="IPR018076">
    <property type="entry name" value="T2SS_GspF_dom"/>
</dbReference>
<evidence type="ECO:0000313" key="10">
    <source>
        <dbReference type="EMBL" id="NYE80742.1"/>
    </source>
</evidence>
<comment type="subcellular location">
    <subcellularLocation>
        <location evidence="1">Cell inner membrane</location>
        <topology evidence="1">Multi-pass membrane protein</topology>
    </subcellularLocation>
</comment>
<keyword evidence="6 8" id="KW-1133">Transmembrane helix</keyword>
<dbReference type="Proteomes" id="UP000542125">
    <property type="component" value="Unassembled WGS sequence"/>
</dbReference>
<evidence type="ECO:0000256" key="8">
    <source>
        <dbReference type="SAM" id="Phobius"/>
    </source>
</evidence>
<dbReference type="Pfam" id="PF00482">
    <property type="entry name" value="T2SSF"/>
    <property type="match status" value="2"/>
</dbReference>
<keyword evidence="5 8" id="KW-0812">Transmembrane</keyword>
<evidence type="ECO:0000256" key="3">
    <source>
        <dbReference type="ARBA" id="ARBA00022475"/>
    </source>
</evidence>
<evidence type="ECO:0000256" key="5">
    <source>
        <dbReference type="ARBA" id="ARBA00022692"/>
    </source>
</evidence>
<keyword evidence="4" id="KW-0997">Cell inner membrane</keyword>
<feature type="domain" description="Type II secretion system protein GspF" evidence="9">
    <location>
        <begin position="73"/>
        <end position="195"/>
    </location>
</feature>
<dbReference type="InterPro" id="IPR042094">
    <property type="entry name" value="T2SS_GspF_sf"/>
</dbReference>
<reference evidence="10 11" key="1">
    <citation type="submission" date="2020-07" db="EMBL/GenBank/DDBJ databases">
        <title>Genomic Encyclopedia of Type Strains, Phase IV (KMG-V): Genome sequencing to study the core and pangenomes of soil and plant-associated prokaryotes.</title>
        <authorList>
            <person name="Whitman W."/>
        </authorList>
    </citation>
    <scope>NUCLEOTIDE SEQUENCE [LARGE SCALE GENOMIC DNA]</scope>
    <source>
        <strain evidence="10 11">SAS40</strain>
    </source>
</reference>
<dbReference type="PANTHER" id="PTHR30012">
    <property type="entry name" value="GENERAL SECRETION PATHWAY PROTEIN"/>
    <property type="match status" value="1"/>
</dbReference>
<dbReference type="GO" id="GO:0005886">
    <property type="term" value="C:plasma membrane"/>
    <property type="evidence" value="ECO:0007669"/>
    <property type="project" value="UniProtKB-SubCell"/>
</dbReference>
<evidence type="ECO:0000259" key="9">
    <source>
        <dbReference type="Pfam" id="PF00482"/>
    </source>
</evidence>
<dbReference type="PRINTS" id="PR00812">
    <property type="entry name" value="BCTERIALGSPF"/>
</dbReference>
<dbReference type="InterPro" id="IPR003004">
    <property type="entry name" value="GspF/PilC"/>
</dbReference>
<evidence type="ECO:0000256" key="1">
    <source>
        <dbReference type="ARBA" id="ARBA00004429"/>
    </source>
</evidence>
<evidence type="ECO:0000313" key="11">
    <source>
        <dbReference type="Proteomes" id="UP000542125"/>
    </source>
</evidence>
<evidence type="ECO:0000256" key="7">
    <source>
        <dbReference type="ARBA" id="ARBA00023136"/>
    </source>
</evidence>
<dbReference type="AlphaFoldDB" id="A0A7Y9IPL9"/>
<name>A0A7Y9IPL9_9BURK</name>
<proteinExistence type="inferred from homology"/>
<feature type="transmembrane region" description="Helical" evidence="8">
    <location>
        <begin position="171"/>
        <end position="194"/>
    </location>
</feature>
<dbReference type="RefSeq" id="WP_179582148.1">
    <property type="nucleotide sequence ID" value="NZ_JACBYR010000001.1"/>
</dbReference>
<evidence type="ECO:0000256" key="6">
    <source>
        <dbReference type="ARBA" id="ARBA00022989"/>
    </source>
</evidence>
<protein>
    <submittedName>
        <fullName evidence="10">General secretion pathway protein F</fullName>
    </submittedName>
</protein>
<feature type="domain" description="Type II secretion system protein GspF" evidence="9">
    <location>
        <begin position="275"/>
        <end position="397"/>
    </location>
</feature>
<dbReference type="GO" id="GO:0015627">
    <property type="term" value="C:type II protein secretion system complex"/>
    <property type="evidence" value="ECO:0007669"/>
    <property type="project" value="InterPro"/>
</dbReference>
<feature type="transmembrane region" description="Helical" evidence="8">
    <location>
        <begin position="378"/>
        <end position="399"/>
    </location>
</feature>
<keyword evidence="7 8" id="KW-0472">Membrane</keyword>
<keyword evidence="3" id="KW-1003">Cell membrane</keyword>
<dbReference type="EMBL" id="JACBYR010000001">
    <property type="protein sequence ID" value="NYE80742.1"/>
    <property type="molecule type" value="Genomic_DNA"/>
</dbReference>
<feature type="transmembrane region" description="Helical" evidence="8">
    <location>
        <begin position="225"/>
        <end position="244"/>
    </location>
</feature>
<gene>
    <name evidence="10" type="ORF">FHW18_000013</name>
</gene>